<comment type="caution">
    <text evidence="1">The sequence shown here is derived from an EMBL/GenBank/DDBJ whole genome shotgun (WGS) entry which is preliminary data.</text>
</comment>
<evidence type="ECO:0000313" key="1">
    <source>
        <dbReference type="EMBL" id="OGD92188.1"/>
    </source>
</evidence>
<dbReference type="Proteomes" id="UP000177124">
    <property type="component" value="Unassembled WGS sequence"/>
</dbReference>
<proteinExistence type="predicted"/>
<sequence>MADGSYKTASCGESSLTVDGNTTKFIGYESPSEVASILQAKGIEVNQMYAEYFAEAELEFQIVTPYTPTQTLFGEEVSI</sequence>
<dbReference type="AlphaFoldDB" id="A0A1F5GJY0"/>
<evidence type="ECO:0000313" key="2">
    <source>
        <dbReference type="Proteomes" id="UP000177124"/>
    </source>
</evidence>
<organism evidence="1 2">
    <name type="scientific">Candidatus Curtissbacteria bacterium RIFCSPHIGHO2_02_FULL_42_15</name>
    <dbReference type="NCBI Taxonomy" id="1797716"/>
    <lineage>
        <taxon>Bacteria</taxon>
        <taxon>Candidatus Curtissiibacteriota</taxon>
    </lineage>
</organism>
<gene>
    <name evidence="1" type="ORF">A3D07_00505</name>
</gene>
<dbReference type="EMBL" id="MFBF01000003">
    <property type="protein sequence ID" value="OGD92188.1"/>
    <property type="molecule type" value="Genomic_DNA"/>
</dbReference>
<reference evidence="1 2" key="1">
    <citation type="journal article" date="2016" name="Nat. Commun.">
        <title>Thousands of microbial genomes shed light on interconnected biogeochemical processes in an aquifer system.</title>
        <authorList>
            <person name="Anantharaman K."/>
            <person name="Brown C.T."/>
            <person name="Hug L.A."/>
            <person name="Sharon I."/>
            <person name="Castelle C.J."/>
            <person name="Probst A.J."/>
            <person name="Thomas B.C."/>
            <person name="Singh A."/>
            <person name="Wilkins M.J."/>
            <person name="Karaoz U."/>
            <person name="Brodie E.L."/>
            <person name="Williams K.H."/>
            <person name="Hubbard S.S."/>
            <person name="Banfield J.F."/>
        </authorList>
    </citation>
    <scope>NUCLEOTIDE SEQUENCE [LARGE SCALE GENOMIC DNA]</scope>
</reference>
<dbReference type="STRING" id="1797716.A3D07_00505"/>
<accession>A0A1F5GJY0</accession>
<protein>
    <submittedName>
        <fullName evidence="1">Uncharacterized protein</fullName>
    </submittedName>
</protein>
<name>A0A1F5GJY0_9BACT</name>